<dbReference type="RefSeq" id="WP_344605320.1">
    <property type="nucleotide sequence ID" value="NZ_BAAAHE010000020.1"/>
</dbReference>
<feature type="chain" id="PRO_5046530300" description="LPXTG cell wall anchor domain-containing protein" evidence="2">
    <location>
        <begin position="29"/>
        <end position="179"/>
    </location>
</feature>
<keyword evidence="2" id="KW-0732">Signal</keyword>
<keyword evidence="1" id="KW-0812">Transmembrane</keyword>
<keyword evidence="1" id="KW-0472">Membrane</keyword>
<proteinExistence type="predicted"/>
<dbReference type="EMBL" id="BAAAHE010000020">
    <property type="protein sequence ID" value="GAA0621892.1"/>
    <property type="molecule type" value="Genomic_DNA"/>
</dbReference>
<evidence type="ECO:0000313" key="3">
    <source>
        <dbReference type="EMBL" id="GAA0621892.1"/>
    </source>
</evidence>
<gene>
    <name evidence="3" type="ORF">GCM10009547_25840</name>
</gene>
<feature type="transmembrane region" description="Helical" evidence="1">
    <location>
        <begin position="152"/>
        <end position="171"/>
    </location>
</feature>
<protein>
    <recommendedName>
        <fullName evidence="5">LPXTG cell wall anchor domain-containing protein</fullName>
    </recommendedName>
</protein>
<sequence length="179" mass="17905">MRTTTRAVLAGVCSATALAIPAAAPATAAPYTPDPLLQINLFNPILGGSITVTVLNFATGELIDITLNGMDLPLGTLQAKSDGTATGVVMLPKNVLCEQTLTATGRESGSVATSSMLIGGLNLCGAQTATERTLEPTLLAAPSTGSGTSSPAVATAAAAGLAVVAGAGFLARRRKSYRY</sequence>
<dbReference type="Proteomes" id="UP001500957">
    <property type="component" value="Unassembled WGS sequence"/>
</dbReference>
<evidence type="ECO:0000313" key="4">
    <source>
        <dbReference type="Proteomes" id="UP001500957"/>
    </source>
</evidence>
<keyword evidence="4" id="KW-1185">Reference proteome</keyword>
<accession>A0ABN1GWJ9</accession>
<evidence type="ECO:0008006" key="5">
    <source>
        <dbReference type="Google" id="ProtNLM"/>
    </source>
</evidence>
<keyword evidence="1" id="KW-1133">Transmembrane helix</keyword>
<name>A0ABN1GWJ9_9ACTN</name>
<reference evidence="3 4" key="1">
    <citation type="journal article" date="2019" name="Int. J. Syst. Evol. Microbiol.">
        <title>The Global Catalogue of Microorganisms (GCM) 10K type strain sequencing project: providing services to taxonomists for standard genome sequencing and annotation.</title>
        <authorList>
            <consortium name="The Broad Institute Genomics Platform"/>
            <consortium name="The Broad Institute Genome Sequencing Center for Infectious Disease"/>
            <person name="Wu L."/>
            <person name="Ma J."/>
        </authorList>
    </citation>
    <scope>NUCLEOTIDE SEQUENCE [LARGE SCALE GENOMIC DNA]</scope>
    <source>
        <strain evidence="3 4">JCM 10671</strain>
    </source>
</reference>
<organism evidence="3 4">
    <name type="scientific">Sporichthya brevicatena</name>
    <dbReference type="NCBI Taxonomy" id="171442"/>
    <lineage>
        <taxon>Bacteria</taxon>
        <taxon>Bacillati</taxon>
        <taxon>Actinomycetota</taxon>
        <taxon>Actinomycetes</taxon>
        <taxon>Sporichthyales</taxon>
        <taxon>Sporichthyaceae</taxon>
        <taxon>Sporichthya</taxon>
    </lineage>
</organism>
<evidence type="ECO:0000256" key="1">
    <source>
        <dbReference type="SAM" id="Phobius"/>
    </source>
</evidence>
<feature type="signal peptide" evidence="2">
    <location>
        <begin position="1"/>
        <end position="28"/>
    </location>
</feature>
<comment type="caution">
    <text evidence="3">The sequence shown here is derived from an EMBL/GenBank/DDBJ whole genome shotgun (WGS) entry which is preliminary data.</text>
</comment>
<evidence type="ECO:0000256" key="2">
    <source>
        <dbReference type="SAM" id="SignalP"/>
    </source>
</evidence>